<accession>A0A182U3M2</accession>
<dbReference type="Proteomes" id="UP000075902">
    <property type="component" value="Unassembled WGS sequence"/>
</dbReference>
<reference evidence="3" key="1">
    <citation type="submission" date="2014-01" db="EMBL/GenBank/DDBJ databases">
        <title>The Genome Sequence of Anopheles melas CM1001059_A (V2).</title>
        <authorList>
            <consortium name="The Broad Institute Genomics Platform"/>
            <person name="Neafsey D.E."/>
            <person name="Besansky N."/>
            <person name="Howell P."/>
            <person name="Walton C."/>
            <person name="Young S.K."/>
            <person name="Zeng Q."/>
            <person name="Gargeya S."/>
            <person name="Fitzgerald M."/>
            <person name="Haas B."/>
            <person name="Abouelleil A."/>
            <person name="Allen A.W."/>
            <person name="Alvarado L."/>
            <person name="Arachchi H.M."/>
            <person name="Berlin A.M."/>
            <person name="Chapman S.B."/>
            <person name="Gainer-Dewar J."/>
            <person name="Goldberg J."/>
            <person name="Griggs A."/>
            <person name="Gujja S."/>
            <person name="Hansen M."/>
            <person name="Howarth C."/>
            <person name="Imamovic A."/>
            <person name="Ireland A."/>
            <person name="Larimer J."/>
            <person name="McCowan C."/>
            <person name="Murphy C."/>
            <person name="Pearson M."/>
            <person name="Poon T.W."/>
            <person name="Priest M."/>
            <person name="Roberts A."/>
            <person name="Saif S."/>
            <person name="Shea T."/>
            <person name="Sisk P."/>
            <person name="Sykes S."/>
            <person name="Wortman J."/>
            <person name="Nusbaum C."/>
            <person name="Birren B."/>
        </authorList>
    </citation>
    <scope>NUCLEOTIDE SEQUENCE [LARGE SCALE GENOMIC DNA]</scope>
    <source>
        <strain evidence="3">CM1001059</strain>
    </source>
</reference>
<name>A0A182U3M2_9DIPT</name>
<dbReference type="VEuPathDB" id="VectorBase:AMEC013308"/>
<proteinExistence type="predicted"/>
<keyword evidence="3" id="KW-1185">Reference proteome</keyword>
<evidence type="ECO:0000256" key="1">
    <source>
        <dbReference type="SAM" id="MobiDB-lite"/>
    </source>
</evidence>
<sequence>MGEHRSPLIYEGSNVELGFGGLNIEGESGTSGLTNPGAAATTSVDKKVRHGGVKDRFLMSNLLQLNSTSSTADSSRTMMPPGSPSSPVDKDAAPCCGIVVTGI</sequence>
<organism evidence="2 3">
    <name type="scientific">Anopheles melas</name>
    <dbReference type="NCBI Taxonomy" id="34690"/>
    <lineage>
        <taxon>Eukaryota</taxon>
        <taxon>Metazoa</taxon>
        <taxon>Ecdysozoa</taxon>
        <taxon>Arthropoda</taxon>
        <taxon>Hexapoda</taxon>
        <taxon>Insecta</taxon>
        <taxon>Pterygota</taxon>
        <taxon>Neoptera</taxon>
        <taxon>Endopterygota</taxon>
        <taxon>Diptera</taxon>
        <taxon>Nematocera</taxon>
        <taxon>Culicoidea</taxon>
        <taxon>Culicidae</taxon>
        <taxon>Anophelinae</taxon>
        <taxon>Anopheles</taxon>
    </lineage>
</organism>
<feature type="region of interest" description="Disordered" evidence="1">
    <location>
        <begin position="68"/>
        <end position="93"/>
    </location>
</feature>
<dbReference type="AlphaFoldDB" id="A0A182U3M2"/>
<evidence type="ECO:0000313" key="2">
    <source>
        <dbReference type="EnsemblMetazoa" id="AMEC013308-PA"/>
    </source>
</evidence>
<protein>
    <submittedName>
        <fullName evidence="2">Uncharacterized protein</fullName>
    </submittedName>
</protein>
<evidence type="ECO:0000313" key="3">
    <source>
        <dbReference type="Proteomes" id="UP000075902"/>
    </source>
</evidence>
<dbReference type="EnsemblMetazoa" id="AMEC013308-RA">
    <property type="protein sequence ID" value="AMEC013308-PA"/>
    <property type="gene ID" value="AMEC013308"/>
</dbReference>
<reference evidence="2" key="2">
    <citation type="submission" date="2020-05" db="UniProtKB">
        <authorList>
            <consortium name="EnsemblMetazoa"/>
        </authorList>
    </citation>
    <scope>IDENTIFICATION</scope>
    <source>
        <strain evidence="2">CM1001059</strain>
    </source>
</reference>